<keyword evidence="2" id="KW-1185">Reference proteome</keyword>
<accession>A0A8R1XKY2</accession>
<protein>
    <submittedName>
        <fullName evidence="1">Uncharacterized protein</fullName>
    </submittedName>
</protein>
<name>A0A8R1XKY2_ONCVO</name>
<dbReference type="Proteomes" id="UP000024404">
    <property type="component" value="Unassembled WGS sequence"/>
</dbReference>
<sequence length="178" mass="20934">MMMLTYDNDSDNGNETVVLEIEAIDNNEFILDSGFYFDRGCFRLDISTDNVAVIEKRYCMLNQDNEVTSQIFLQLDDCKKMDRKLKKWNIQCEKVKISFLKKFQEKENCSSTMNCNAFIPEYKSRMNEMESVIEKLLLGFISSNKLRFIFHLIPIAYVIDYCIQVFNLFHHIILTSGL</sequence>
<evidence type="ECO:0000313" key="1">
    <source>
        <dbReference type="EnsemblMetazoa" id="OVOC10640.1"/>
    </source>
</evidence>
<dbReference type="EMBL" id="CMVM020000345">
    <property type="status" value="NOT_ANNOTATED_CDS"/>
    <property type="molecule type" value="Genomic_DNA"/>
</dbReference>
<evidence type="ECO:0000313" key="2">
    <source>
        <dbReference type="Proteomes" id="UP000024404"/>
    </source>
</evidence>
<reference evidence="2" key="1">
    <citation type="submission" date="2013-10" db="EMBL/GenBank/DDBJ databases">
        <title>Genome sequencing of Onchocerca volvulus.</title>
        <authorList>
            <person name="Cotton J."/>
            <person name="Tsai J."/>
            <person name="Stanley E."/>
            <person name="Tracey A."/>
            <person name="Holroyd N."/>
            <person name="Lustigman S."/>
            <person name="Berriman M."/>
        </authorList>
    </citation>
    <scope>NUCLEOTIDE SEQUENCE</scope>
</reference>
<reference evidence="1" key="2">
    <citation type="submission" date="2022-06" db="UniProtKB">
        <authorList>
            <consortium name="EnsemblMetazoa"/>
        </authorList>
    </citation>
    <scope>IDENTIFICATION</scope>
</reference>
<proteinExistence type="predicted"/>
<dbReference type="EnsemblMetazoa" id="OVOC10640.1">
    <property type="protein sequence ID" value="OVOC10640.1"/>
    <property type="gene ID" value="WBGene00247449"/>
</dbReference>
<dbReference type="AlphaFoldDB" id="A0A8R1XKY2"/>
<organism evidence="1 2">
    <name type="scientific">Onchocerca volvulus</name>
    <dbReference type="NCBI Taxonomy" id="6282"/>
    <lineage>
        <taxon>Eukaryota</taxon>
        <taxon>Metazoa</taxon>
        <taxon>Ecdysozoa</taxon>
        <taxon>Nematoda</taxon>
        <taxon>Chromadorea</taxon>
        <taxon>Rhabditida</taxon>
        <taxon>Spirurina</taxon>
        <taxon>Spiruromorpha</taxon>
        <taxon>Filarioidea</taxon>
        <taxon>Onchocercidae</taxon>
        <taxon>Onchocerca</taxon>
    </lineage>
</organism>